<feature type="domain" description="Glycosyltransferase 2-like" evidence="1">
    <location>
        <begin position="4"/>
        <end position="145"/>
    </location>
</feature>
<dbReference type="PANTHER" id="PTHR43179:SF7">
    <property type="entry name" value="RHAMNOSYLTRANSFERASE WBBL"/>
    <property type="match status" value="1"/>
</dbReference>
<gene>
    <name evidence="2" type="ORF">A3F61_01105</name>
</gene>
<proteinExistence type="predicted"/>
<feature type="non-terminal residue" evidence="2">
    <location>
        <position position="1"/>
    </location>
</feature>
<evidence type="ECO:0000313" key="2">
    <source>
        <dbReference type="EMBL" id="OGY10644.1"/>
    </source>
</evidence>
<dbReference type="AlphaFoldDB" id="A0A1G1V5G1"/>
<dbReference type="PANTHER" id="PTHR43179">
    <property type="entry name" value="RHAMNOSYLTRANSFERASE WBBL"/>
    <property type="match status" value="1"/>
</dbReference>
<accession>A0A1G1V5G1</accession>
<dbReference type="Proteomes" id="UP000178272">
    <property type="component" value="Unassembled WGS sequence"/>
</dbReference>
<dbReference type="InterPro" id="IPR001173">
    <property type="entry name" value="Glyco_trans_2-like"/>
</dbReference>
<dbReference type="InterPro" id="IPR029044">
    <property type="entry name" value="Nucleotide-diphossugar_trans"/>
</dbReference>
<comment type="caution">
    <text evidence="2">The sequence shown here is derived from an EMBL/GenBank/DDBJ whole genome shotgun (WGS) entry which is preliminary data.</text>
</comment>
<sequence length="220" mass="25371">SGKYVLFLNPDTYVQKDTLKTIYKFMENNSTVGVCCPRLDLPDGTLTSASHRGFPTPWNSFTYFSGLQKLFPRSKLFSGYTKGWLLDSNKPHEVDAISGGFFFVRRAAAEQVGWWDEDYFLYGEDIDFCYRLKEKGWKVMFLPKVSVLHYHGISSGIKKHSSNLSLASEKTRLRALKASTEAMKIFYKKHYQKKYPYLLNVGVLFGVDILNFLRKRKGLI</sequence>
<evidence type="ECO:0000313" key="3">
    <source>
        <dbReference type="Proteomes" id="UP000178272"/>
    </source>
</evidence>
<dbReference type="EMBL" id="MHCA01000052">
    <property type="protein sequence ID" value="OGY10644.1"/>
    <property type="molecule type" value="Genomic_DNA"/>
</dbReference>
<protein>
    <recommendedName>
        <fullName evidence="1">Glycosyltransferase 2-like domain-containing protein</fullName>
    </recommendedName>
</protein>
<dbReference type="STRING" id="1797517.A3F61_01105"/>
<organism evidence="2 3">
    <name type="scientific">Candidatus Blackburnbacteria bacterium RIFCSPHIGHO2_12_FULL_41_13b</name>
    <dbReference type="NCBI Taxonomy" id="1797517"/>
    <lineage>
        <taxon>Bacteria</taxon>
        <taxon>Candidatus Blackburniibacteriota</taxon>
    </lineage>
</organism>
<reference evidence="2 3" key="1">
    <citation type="journal article" date="2016" name="Nat. Commun.">
        <title>Thousands of microbial genomes shed light on interconnected biogeochemical processes in an aquifer system.</title>
        <authorList>
            <person name="Anantharaman K."/>
            <person name="Brown C.T."/>
            <person name="Hug L.A."/>
            <person name="Sharon I."/>
            <person name="Castelle C.J."/>
            <person name="Probst A.J."/>
            <person name="Thomas B.C."/>
            <person name="Singh A."/>
            <person name="Wilkins M.J."/>
            <person name="Karaoz U."/>
            <person name="Brodie E.L."/>
            <person name="Williams K.H."/>
            <person name="Hubbard S.S."/>
            <person name="Banfield J.F."/>
        </authorList>
    </citation>
    <scope>NUCLEOTIDE SEQUENCE [LARGE SCALE GENOMIC DNA]</scope>
</reference>
<evidence type="ECO:0000259" key="1">
    <source>
        <dbReference type="Pfam" id="PF13632"/>
    </source>
</evidence>
<dbReference type="Pfam" id="PF13632">
    <property type="entry name" value="Glyco_trans_2_3"/>
    <property type="match status" value="1"/>
</dbReference>
<dbReference type="SUPFAM" id="SSF53448">
    <property type="entry name" value="Nucleotide-diphospho-sugar transferases"/>
    <property type="match status" value="1"/>
</dbReference>
<dbReference type="Gene3D" id="3.90.550.10">
    <property type="entry name" value="Spore Coat Polysaccharide Biosynthesis Protein SpsA, Chain A"/>
    <property type="match status" value="1"/>
</dbReference>
<name>A0A1G1V5G1_9BACT</name>